<dbReference type="InterPro" id="IPR010982">
    <property type="entry name" value="Lambda_DNA-bd_dom_sf"/>
</dbReference>
<feature type="domain" description="HTH lacI-type" evidence="4">
    <location>
        <begin position="3"/>
        <end position="57"/>
    </location>
</feature>
<keyword evidence="2" id="KW-0238">DNA-binding</keyword>
<sequence length="339" mass="37110">MSSTIQDVAHAAGVSPSTVSRAFTRPDLVSAKTRERILQVASELHFSLSRSAAALKSGKSLRIALLISGKMNLWFVSSVFEGLNEVFHDAGYDVSVYQMSTTEERKEFFQNLPLRRNADAVIVSSFSIDREEVQLLSSIGIPVIGINVDNPDELGFTAAVNIDDIHGSELAARHLIQLGHTRIAYVSTHRNVTLHFSVQTRIDSFAAYCASEGVTVQNIPCNITEDGRYPISDVASRILSMPELPTAIACQEDGIAIPLKFQLERSGLHIPRDISLIGFDDSFYASDLGLTTIRQNPIELARKAAQMTLELIDGKTLDTPLCVEKAELVVRSTTTRAHA</sequence>
<dbReference type="EMBL" id="NEKC01000011">
    <property type="protein sequence ID" value="OTA28799.1"/>
    <property type="molecule type" value="Genomic_DNA"/>
</dbReference>
<comment type="caution">
    <text evidence="5">The sequence shown here is derived from an EMBL/GenBank/DDBJ whole genome shotgun (WGS) entry which is preliminary data.</text>
</comment>
<dbReference type="PANTHER" id="PTHR30146">
    <property type="entry name" value="LACI-RELATED TRANSCRIPTIONAL REPRESSOR"/>
    <property type="match status" value="1"/>
</dbReference>
<evidence type="ECO:0000256" key="2">
    <source>
        <dbReference type="ARBA" id="ARBA00023125"/>
    </source>
</evidence>
<dbReference type="SMART" id="SM00354">
    <property type="entry name" value="HTH_LACI"/>
    <property type="match status" value="1"/>
</dbReference>
<evidence type="ECO:0000256" key="1">
    <source>
        <dbReference type="ARBA" id="ARBA00023015"/>
    </source>
</evidence>
<dbReference type="PROSITE" id="PS50932">
    <property type="entry name" value="HTH_LACI_2"/>
    <property type="match status" value="1"/>
</dbReference>
<evidence type="ECO:0000259" key="4">
    <source>
        <dbReference type="PROSITE" id="PS50932"/>
    </source>
</evidence>
<dbReference type="OrthoDB" id="3510266at2"/>
<dbReference type="CDD" id="cd06267">
    <property type="entry name" value="PBP1_LacI_sugar_binding-like"/>
    <property type="match status" value="1"/>
</dbReference>
<dbReference type="RefSeq" id="WP_086106838.1">
    <property type="nucleotide sequence ID" value="NZ_NEKB01000010.1"/>
</dbReference>
<evidence type="ECO:0000313" key="5">
    <source>
        <dbReference type="EMBL" id="OTA28799.1"/>
    </source>
</evidence>
<dbReference type="InterPro" id="IPR000843">
    <property type="entry name" value="HTH_LacI"/>
</dbReference>
<proteinExistence type="predicted"/>
<dbReference type="AlphaFoldDB" id="A0A1Y2SXX9"/>
<dbReference type="GO" id="GO:0003700">
    <property type="term" value="F:DNA-binding transcription factor activity"/>
    <property type="evidence" value="ECO:0007669"/>
    <property type="project" value="TreeGrafter"/>
</dbReference>
<dbReference type="Pfam" id="PF00356">
    <property type="entry name" value="LacI"/>
    <property type="match status" value="1"/>
</dbReference>
<dbReference type="InterPro" id="IPR046335">
    <property type="entry name" value="LacI/GalR-like_sensor"/>
</dbReference>
<dbReference type="CDD" id="cd01392">
    <property type="entry name" value="HTH_LacI"/>
    <property type="match status" value="1"/>
</dbReference>
<dbReference type="Proteomes" id="UP000243540">
    <property type="component" value="Unassembled WGS sequence"/>
</dbReference>
<name>A0A1Y2SXX9_9BIFI</name>
<dbReference type="SUPFAM" id="SSF53822">
    <property type="entry name" value="Periplasmic binding protein-like I"/>
    <property type="match status" value="1"/>
</dbReference>
<gene>
    <name evidence="5" type="ORF">B9T39_05595</name>
</gene>
<evidence type="ECO:0000313" key="6">
    <source>
        <dbReference type="Proteomes" id="UP000243540"/>
    </source>
</evidence>
<dbReference type="InterPro" id="IPR028082">
    <property type="entry name" value="Peripla_BP_I"/>
</dbReference>
<reference evidence="5 6" key="1">
    <citation type="submission" date="2017-04" db="EMBL/GenBank/DDBJ databases">
        <title>Draft genome sequences of Alloscardovia macacae UMA81211 and UMA81212 isolated from the feces of a rhesus macaque (Macaca mulatta).</title>
        <authorList>
            <person name="Albert K."/>
            <person name="Sela D.A."/>
        </authorList>
    </citation>
    <scope>NUCLEOTIDE SEQUENCE [LARGE SCALE GENOMIC DNA]</scope>
    <source>
        <strain evidence="5 6">UMA81212</strain>
    </source>
</reference>
<dbReference type="PANTHER" id="PTHR30146:SF138">
    <property type="entry name" value="TRANSCRIPTIONAL REGULATORY PROTEIN"/>
    <property type="match status" value="1"/>
</dbReference>
<dbReference type="Gene3D" id="3.40.50.2300">
    <property type="match status" value="2"/>
</dbReference>
<dbReference type="STRING" id="1160091.B9T39_05595"/>
<dbReference type="Gene3D" id="1.10.260.40">
    <property type="entry name" value="lambda repressor-like DNA-binding domains"/>
    <property type="match status" value="1"/>
</dbReference>
<keyword evidence="3" id="KW-0804">Transcription</keyword>
<evidence type="ECO:0000256" key="3">
    <source>
        <dbReference type="ARBA" id="ARBA00023163"/>
    </source>
</evidence>
<keyword evidence="1" id="KW-0805">Transcription regulation</keyword>
<dbReference type="SUPFAM" id="SSF47413">
    <property type="entry name" value="lambda repressor-like DNA-binding domains"/>
    <property type="match status" value="1"/>
</dbReference>
<accession>A0A1Y2SXX9</accession>
<protein>
    <submittedName>
        <fullName evidence="5">LacI family transcriptional regulator</fullName>
    </submittedName>
</protein>
<organism evidence="5 6">
    <name type="scientific">Alloscardovia macacae</name>
    <dbReference type="NCBI Taxonomy" id="1160091"/>
    <lineage>
        <taxon>Bacteria</taxon>
        <taxon>Bacillati</taxon>
        <taxon>Actinomycetota</taxon>
        <taxon>Actinomycetes</taxon>
        <taxon>Bifidobacteriales</taxon>
        <taxon>Bifidobacteriaceae</taxon>
        <taxon>Alloscardovia</taxon>
    </lineage>
</organism>
<dbReference type="Pfam" id="PF13377">
    <property type="entry name" value="Peripla_BP_3"/>
    <property type="match status" value="1"/>
</dbReference>
<dbReference type="GO" id="GO:0000976">
    <property type="term" value="F:transcription cis-regulatory region binding"/>
    <property type="evidence" value="ECO:0007669"/>
    <property type="project" value="TreeGrafter"/>
</dbReference>